<dbReference type="AlphaFoldDB" id="A0A8T1QDS2"/>
<keyword evidence="4" id="KW-1015">Disulfide bond</keyword>
<gene>
    <name evidence="6" type="ORF">CIPAW_05G023000</name>
</gene>
<name>A0A8T1QDS2_CARIL</name>
<evidence type="ECO:0000256" key="1">
    <source>
        <dbReference type="ARBA" id="ARBA00009923"/>
    </source>
</evidence>
<dbReference type="InterPro" id="IPR001283">
    <property type="entry name" value="CRISP-related"/>
</dbReference>
<dbReference type="PROSITE" id="PS01010">
    <property type="entry name" value="CRISP_2"/>
    <property type="match status" value="1"/>
</dbReference>
<keyword evidence="7" id="KW-1185">Reference proteome</keyword>
<dbReference type="GO" id="GO:0005576">
    <property type="term" value="C:extracellular region"/>
    <property type="evidence" value="ECO:0007669"/>
    <property type="project" value="InterPro"/>
</dbReference>
<comment type="similarity">
    <text evidence="1">Belongs to the CRISP family.</text>
</comment>
<dbReference type="InterPro" id="IPR014044">
    <property type="entry name" value="CAP_dom"/>
</dbReference>
<feature type="domain" description="SCP" evidence="5">
    <location>
        <begin position="44"/>
        <end position="174"/>
    </location>
</feature>
<dbReference type="PANTHER" id="PTHR10334">
    <property type="entry name" value="CYSTEINE-RICH SECRETORY PROTEIN-RELATED"/>
    <property type="match status" value="1"/>
</dbReference>
<protein>
    <recommendedName>
        <fullName evidence="5">SCP domain-containing protein</fullName>
    </recommendedName>
</protein>
<dbReference type="Proteomes" id="UP000811609">
    <property type="component" value="Chromosome 5"/>
</dbReference>
<evidence type="ECO:0000256" key="3">
    <source>
        <dbReference type="ARBA" id="ARBA00022821"/>
    </source>
</evidence>
<dbReference type="SMART" id="SM00198">
    <property type="entry name" value="SCP"/>
    <property type="match status" value="1"/>
</dbReference>
<evidence type="ECO:0000313" key="7">
    <source>
        <dbReference type="Proteomes" id="UP000811609"/>
    </source>
</evidence>
<sequence>MPHFSQQPPQIYKPDKSSKMGFGKLFQAICFIGFTLVQASLAQNSYRDFLDGQNAARAEVGVAPLTWNHTLQVYAKNYANKRRDCNLEHSNGPYGENIAQGWGTFSAVEAVKMWVDEKQFYDVKSNSCKGGECLHYTQVVWRNTKSIGCARVNCYKDGGIFMTCNYDPIGNYDGERPF</sequence>
<evidence type="ECO:0000259" key="5">
    <source>
        <dbReference type="SMART" id="SM00198"/>
    </source>
</evidence>
<dbReference type="InterPro" id="IPR018244">
    <property type="entry name" value="Allrgn_V5/Tpx1_CS"/>
</dbReference>
<organism evidence="6 7">
    <name type="scientific">Carya illinoinensis</name>
    <name type="common">Pecan</name>
    <dbReference type="NCBI Taxonomy" id="32201"/>
    <lineage>
        <taxon>Eukaryota</taxon>
        <taxon>Viridiplantae</taxon>
        <taxon>Streptophyta</taxon>
        <taxon>Embryophyta</taxon>
        <taxon>Tracheophyta</taxon>
        <taxon>Spermatophyta</taxon>
        <taxon>Magnoliopsida</taxon>
        <taxon>eudicotyledons</taxon>
        <taxon>Gunneridae</taxon>
        <taxon>Pentapetalae</taxon>
        <taxon>rosids</taxon>
        <taxon>fabids</taxon>
        <taxon>Fagales</taxon>
        <taxon>Juglandaceae</taxon>
        <taxon>Carya</taxon>
    </lineage>
</organism>
<evidence type="ECO:0000256" key="4">
    <source>
        <dbReference type="ARBA" id="ARBA00023157"/>
    </source>
</evidence>
<dbReference type="Pfam" id="PF00188">
    <property type="entry name" value="CAP"/>
    <property type="match status" value="1"/>
</dbReference>
<keyword evidence="2" id="KW-0732">Signal</keyword>
<evidence type="ECO:0000256" key="2">
    <source>
        <dbReference type="ARBA" id="ARBA00022729"/>
    </source>
</evidence>
<reference evidence="6" key="1">
    <citation type="submission" date="2020-12" db="EMBL/GenBank/DDBJ databases">
        <title>WGS assembly of Carya illinoinensis cv. Pawnee.</title>
        <authorList>
            <person name="Platts A."/>
            <person name="Shu S."/>
            <person name="Wright S."/>
            <person name="Barry K."/>
            <person name="Edger P."/>
            <person name="Pires J.C."/>
            <person name="Schmutz J."/>
        </authorList>
    </citation>
    <scope>NUCLEOTIDE SEQUENCE</scope>
    <source>
        <tissue evidence="6">Leaf</tissue>
    </source>
</reference>
<keyword evidence="3" id="KW-0611">Plant defense</keyword>
<dbReference type="EMBL" id="CM031813">
    <property type="protein sequence ID" value="KAG6652678.1"/>
    <property type="molecule type" value="Genomic_DNA"/>
</dbReference>
<accession>A0A8T1QDS2</accession>
<dbReference type="CDD" id="cd05381">
    <property type="entry name" value="CAP_PR-1"/>
    <property type="match status" value="1"/>
</dbReference>
<proteinExistence type="inferred from homology"/>
<comment type="caution">
    <text evidence="6">The sequence shown here is derived from an EMBL/GenBank/DDBJ whole genome shotgun (WGS) entry which is preliminary data.</text>
</comment>
<dbReference type="GO" id="GO:0098542">
    <property type="term" value="P:defense response to other organism"/>
    <property type="evidence" value="ECO:0007669"/>
    <property type="project" value="UniProtKB-ARBA"/>
</dbReference>
<evidence type="ECO:0000313" key="6">
    <source>
        <dbReference type="EMBL" id="KAG6652678.1"/>
    </source>
</evidence>
<dbReference type="FunFam" id="3.40.33.10:FF:000006">
    <property type="entry name" value="Putative pathogenesis-related protein 1"/>
    <property type="match status" value="1"/>
</dbReference>